<dbReference type="Proteomes" id="UP000469943">
    <property type="component" value="Unassembled WGS sequence"/>
</dbReference>
<evidence type="ECO:0000256" key="2">
    <source>
        <dbReference type="ARBA" id="ARBA00022692"/>
    </source>
</evidence>
<comment type="caution">
    <text evidence="7">The sequence shown here is derived from an EMBL/GenBank/DDBJ whole genome shotgun (WGS) entry which is preliminary data.</text>
</comment>
<evidence type="ECO:0000313" key="10">
    <source>
        <dbReference type="Proteomes" id="UP000482084"/>
    </source>
</evidence>
<gene>
    <name evidence="7" type="ORF">DSM100688_2231</name>
    <name evidence="8" type="ORF">GFD24_11490</name>
</gene>
<feature type="transmembrane region" description="Helical" evidence="5">
    <location>
        <begin position="220"/>
        <end position="242"/>
    </location>
</feature>
<dbReference type="Gene3D" id="1.20.1250.20">
    <property type="entry name" value="MFS general substrate transporter like domains"/>
    <property type="match status" value="2"/>
</dbReference>
<reference evidence="7 10" key="2">
    <citation type="submission" date="2019-10" db="EMBL/GenBank/DDBJ databases">
        <title>Characterization of the phylogenetic diversity of two novel species belonging to the genus Bifidobacterium: Bifidobacterium cebidarum sp. nov. and Bifidobacterium leontopitheci sp. nov.</title>
        <authorList>
            <person name="Lugli G.A."/>
            <person name="Duranti S."/>
            <person name="Milani C."/>
            <person name="Turroni F."/>
            <person name="Ventura M."/>
        </authorList>
    </citation>
    <scope>NUCLEOTIDE SEQUENCE [LARGE SCALE GENOMIC DNA]</scope>
    <source>
        <strain evidence="7 10">DSM 100688</strain>
    </source>
</reference>
<evidence type="ECO:0000313" key="7">
    <source>
        <dbReference type="EMBL" id="KAB8286631.1"/>
    </source>
</evidence>
<evidence type="ECO:0000256" key="5">
    <source>
        <dbReference type="SAM" id="Phobius"/>
    </source>
</evidence>
<reference evidence="8 9" key="1">
    <citation type="submission" date="2019-10" db="EMBL/GenBank/DDBJ databases">
        <title>Bifidobacterium from non-human primates.</title>
        <authorList>
            <person name="Modesto M."/>
        </authorList>
    </citation>
    <scope>NUCLEOTIDE SEQUENCE [LARGE SCALE GENOMIC DNA]</scope>
    <source>
        <strain evidence="8 9">TREM</strain>
    </source>
</reference>
<dbReference type="GO" id="GO:0015293">
    <property type="term" value="F:symporter activity"/>
    <property type="evidence" value="ECO:0007669"/>
    <property type="project" value="InterPro"/>
</dbReference>
<dbReference type="InterPro" id="IPR039672">
    <property type="entry name" value="MFS_2"/>
</dbReference>
<feature type="transmembrane region" description="Helical" evidence="5">
    <location>
        <begin position="370"/>
        <end position="395"/>
    </location>
</feature>
<feature type="transmembrane region" description="Helical" evidence="5">
    <location>
        <begin position="134"/>
        <end position="155"/>
    </location>
</feature>
<evidence type="ECO:0000259" key="6">
    <source>
        <dbReference type="PROSITE" id="PS50850"/>
    </source>
</evidence>
<dbReference type="SUPFAM" id="SSF103473">
    <property type="entry name" value="MFS general substrate transporter"/>
    <property type="match status" value="1"/>
</dbReference>
<evidence type="ECO:0000313" key="8">
    <source>
        <dbReference type="EMBL" id="NEG72812.1"/>
    </source>
</evidence>
<feature type="transmembrane region" description="Helical" evidence="5">
    <location>
        <begin position="108"/>
        <end position="128"/>
    </location>
</feature>
<feature type="transmembrane region" description="Helical" evidence="5">
    <location>
        <begin position="416"/>
        <end position="436"/>
    </location>
</feature>
<keyword evidence="2 5" id="KW-0812">Transmembrane</keyword>
<dbReference type="RefSeq" id="WP_152359223.1">
    <property type="nucleotide sequence ID" value="NZ_WBSM01000019.1"/>
</dbReference>
<dbReference type="Pfam" id="PF13347">
    <property type="entry name" value="MFS_2"/>
    <property type="match status" value="1"/>
</dbReference>
<dbReference type="GO" id="GO:0008643">
    <property type="term" value="P:carbohydrate transport"/>
    <property type="evidence" value="ECO:0007669"/>
    <property type="project" value="InterPro"/>
</dbReference>
<feature type="transmembrane region" description="Helical" evidence="5">
    <location>
        <begin position="274"/>
        <end position="292"/>
    </location>
</feature>
<evidence type="ECO:0000256" key="1">
    <source>
        <dbReference type="ARBA" id="ARBA00004651"/>
    </source>
</evidence>
<feature type="transmembrane region" description="Helical" evidence="5">
    <location>
        <begin position="348"/>
        <end position="364"/>
    </location>
</feature>
<dbReference type="GO" id="GO:0005886">
    <property type="term" value="C:plasma membrane"/>
    <property type="evidence" value="ECO:0007669"/>
    <property type="project" value="UniProtKB-SubCell"/>
</dbReference>
<proteinExistence type="predicted"/>
<sequence>MATATTRTNGGFFDNPLVRTRITSANVKPPEMLLGYFVGPFCAFISNAIFGSYLNRYYSDVLGWTDTAKFGVFSAVLPMASVILVIIGNLAVGRLIDNTRTSQGKARPYMLLSVPFVVVAIALLFMTPTDSAPIAQMIWIAISYNLYYALAYPLFYTAHSSMVGLSTRNSNQRGLLATLSNASGVAAVGVGASILVPILLQSYLFVDHGGVIDAAASYAHWRVVMVVLCVVTAIGILVEYFFTRERITEENMKLNIKEEKLPMAKQARACMSNGYWWIIIGYFLLFQLSGLIKNGSMSYYSRWMFDGVNSEASAGAAMSMLGMIGGIPTAVGMLLAWPIANKLGKRNAVLFGMIFAVLGGAVSLIDIHSFVIVCVGVVLKGIGSIPAMYVTLAILSDVLDHLEARNGFRSDGFTMSVYGAIMVGMTGLGNGIINLLLTATGYDATAASQNEGVQTVLAGCYIGAELVCYAAIVILMVFLGVEKYVKDDQRTILEHQKAAVLAAGGEWVEPAERLRREQEAADREAEAARLEELRARCAKKGLDFEAEEAKYQAKLAAKAAKAEAKAKKR</sequence>
<evidence type="ECO:0000256" key="4">
    <source>
        <dbReference type="ARBA" id="ARBA00023136"/>
    </source>
</evidence>
<dbReference type="InterPro" id="IPR036259">
    <property type="entry name" value="MFS_trans_sf"/>
</dbReference>
<name>A0A6L4WWT9_9BIFI</name>
<dbReference type="PANTHER" id="PTHR11328:SF24">
    <property type="entry name" value="MAJOR FACILITATOR SUPERFAMILY (MFS) PROFILE DOMAIN-CONTAINING PROTEIN"/>
    <property type="match status" value="1"/>
</dbReference>
<keyword evidence="4 5" id="KW-0472">Membrane</keyword>
<comment type="subcellular location">
    <subcellularLocation>
        <location evidence="1">Cell membrane</location>
        <topology evidence="1">Multi-pass membrane protein</topology>
    </subcellularLocation>
</comment>
<dbReference type="EMBL" id="WHZX01000018">
    <property type="protein sequence ID" value="NEG72812.1"/>
    <property type="molecule type" value="Genomic_DNA"/>
</dbReference>
<dbReference type="PANTHER" id="PTHR11328">
    <property type="entry name" value="MAJOR FACILITATOR SUPERFAMILY DOMAIN-CONTAINING PROTEIN"/>
    <property type="match status" value="1"/>
</dbReference>
<dbReference type="PROSITE" id="PS50850">
    <property type="entry name" value="MFS"/>
    <property type="match status" value="1"/>
</dbReference>
<dbReference type="OrthoDB" id="181905at2"/>
<feature type="transmembrane region" description="Helical" evidence="5">
    <location>
        <begin position="175"/>
        <end position="200"/>
    </location>
</feature>
<keyword evidence="10" id="KW-1185">Reference proteome</keyword>
<keyword evidence="3 5" id="KW-1133">Transmembrane helix</keyword>
<feature type="transmembrane region" description="Helical" evidence="5">
    <location>
        <begin position="456"/>
        <end position="481"/>
    </location>
</feature>
<feature type="transmembrane region" description="Helical" evidence="5">
    <location>
        <begin position="312"/>
        <end position="336"/>
    </location>
</feature>
<evidence type="ECO:0000313" key="9">
    <source>
        <dbReference type="Proteomes" id="UP000469943"/>
    </source>
</evidence>
<feature type="domain" description="Major facilitator superfamily (MFS) profile" evidence="6">
    <location>
        <begin position="32"/>
        <end position="483"/>
    </location>
</feature>
<organism evidence="7 10">
    <name type="scientific">Bifidobacterium ramosum</name>
    <dbReference type="NCBI Taxonomy" id="1798158"/>
    <lineage>
        <taxon>Bacteria</taxon>
        <taxon>Bacillati</taxon>
        <taxon>Actinomycetota</taxon>
        <taxon>Actinomycetes</taxon>
        <taxon>Bifidobacteriales</taxon>
        <taxon>Bifidobacteriaceae</taxon>
        <taxon>Bifidobacterium</taxon>
    </lineage>
</organism>
<feature type="transmembrane region" description="Helical" evidence="5">
    <location>
        <begin position="70"/>
        <end position="96"/>
    </location>
</feature>
<dbReference type="AlphaFoldDB" id="A0A6L4WWT9"/>
<accession>A0A6L4WWT9</accession>
<dbReference type="Proteomes" id="UP000482084">
    <property type="component" value="Unassembled WGS sequence"/>
</dbReference>
<feature type="transmembrane region" description="Helical" evidence="5">
    <location>
        <begin position="33"/>
        <end position="50"/>
    </location>
</feature>
<dbReference type="InterPro" id="IPR020846">
    <property type="entry name" value="MFS_dom"/>
</dbReference>
<protein>
    <submittedName>
        <fullName evidence="7">MFS transporter</fullName>
    </submittedName>
</protein>
<dbReference type="EMBL" id="WBSM01000019">
    <property type="protein sequence ID" value="KAB8286631.1"/>
    <property type="molecule type" value="Genomic_DNA"/>
</dbReference>
<evidence type="ECO:0000256" key="3">
    <source>
        <dbReference type="ARBA" id="ARBA00022989"/>
    </source>
</evidence>